<gene>
    <name evidence="1" type="ORF">SD10_09755</name>
</gene>
<dbReference type="EMBL" id="CP010429">
    <property type="protein sequence ID" value="AKD55150.1"/>
    <property type="molecule type" value="Genomic_DNA"/>
</dbReference>
<dbReference type="KEGG" id="srd:SD10_09755"/>
<evidence type="ECO:0000313" key="2">
    <source>
        <dbReference type="Proteomes" id="UP000033054"/>
    </source>
</evidence>
<keyword evidence="2" id="KW-1185">Reference proteome</keyword>
<dbReference type="PATRIC" id="fig|1379870.5.peg.2122"/>
<reference evidence="1 2" key="1">
    <citation type="journal article" date="2014" name="Curr. Microbiol.">
        <title>Spirosoma radiotolerans sp. nov., a gamma-radiation-resistant bacterium isolated from gamma ray-irradiated soil.</title>
        <authorList>
            <person name="Lee J.J."/>
            <person name="Srinivasan S."/>
            <person name="Lim S."/>
            <person name="Joe M."/>
            <person name="Im S."/>
            <person name="Bae S.I."/>
            <person name="Park K.R."/>
            <person name="Han J.H."/>
            <person name="Park S.H."/>
            <person name="Joo B.M."/>
            <person name="Park S.J."/>
            <person name="Kim M.K."/>
        </authorList>
    </citation>
    <scope>NUCLEOTIDE SEQUENCE [LARGE SCALE GENOMIC DNA]</scope>
    <source>
        <strain evidence="1 2">DG5A</strain>
    </source>
</reference>
<dbReference type="STRING" id="1379870.SD10_09755"/>
<evidence type="ECO:0000313" key="1">
    <source>
        <dbReference type="EMBL" id="AKD55150.1"/>
    </source>
</evidence>
<dbReference type="HOGENOM" id="CLU_1522853_0_0_10"/>
<dbReference type="Proteomes" id="UP000033054">
    <property type="component" value="Chromosome"/>
</dbReference>
<dbReference type="AlphaFoldDB" id="A0A0E3ZVI5"/>
<name>A0A0E3ZVI5_9BACT</name>
<dbReference type="OrthoDB" id="959238at2"/>
<sequence>MANYKNDGYDPEEISALKDECSQEGKSFIYVEDEDLDVLEEGECRHIQFPGQYQGQEVIFDTLVYTLRLHHSSLVYEMAVEEVQKTFPTYVPPEERKPNYKIAPDLEEEAETALTEIIEEIEETETVKVQEHVEVDLESDYGIALDVCLNVDEITDEVIEDFIAHFKANTLSLDTTLYSFSSDEEED</sequence>
<organism evidence="1 2">
    <name type="scientific">Spirosoma radiotolerans</name>
    <dbReference type="NCBI Taxonomy" id="1379870"/>
    <lineage>
        <taxon>Bacteria</taxon>
        <taxon>Pseudomonadati</taxon>
        <taxon>Bacteroidota</taxon>
        <taxon>Cytophagia</taxon>
        <taxon>Cytophagales</taxon>
        <taxon>Cytophagaceae</taxon>
        <taxon>Spirosoma</taxon>
    </lineage>
</organism>
<proteinExistence type="predicted"/>
<accession>A0A0E3ZVI5</accession>
<dbReference type="RefSeq" id="WP_046573634.1">
    <property type="nucleotide sequence ID" value="NZ_CP010429.1"/>
</dbReference>
<protein>
    <submittedName>
        <fullName evidence="1">Uncharacterized protein</fullName>
    </submittedName>
</protein>